<keyword evidence="7" id="KW-0694">RNA-binding</keyword>
<evidence type="ECO:0000256" key="6">
    <source>
        <dbReference type="ARBA" id="ARBA00022490"/>
    </source>
</evidence>
<comment type="similarity">
    <text evidence="3">Belongs to the PHAX family.</text>
</comment>
<evidence type="ECO:0000256" key="1">
    <source>
        <dbReference type="ARBA" id="ARBA00004123"/>
    </source>
</evidence>
<dbReference type="GO" id="GO:0006408">
    <property type="term" value="P:snRNA export from nucleus"/>
    <property type="evidence" value="ECO:0007669"/>
    <property type="project" value="InterPro"/>
</dbReference>
<dbReference type="FunFam" id="1.10.10.1440:FF:000001">
    <property type="entry name" value="phosphorylated adapter RNA export protein-like"/>
    <property type="match status" value="1"/>
</dbReference>
<evidence type="ECO:0000256" key="2">
    <source>
        <dbReference type="ARBA" id="ARBA00004496"/>
    </source>
</evidence>
<dbReference type="OrthoDB" id="20573at2759"/>
<dbReference type="EMBL" id="OU896707">
    <property type="protein sequence ID" value="CAH1116522.1"/>
    <property type="molecule type" value="Genomic_DNA"/>
</dbReference>
<dbReference type="PANTHER" id="PTHR13135:SF0">
    <property type="entry name" value="PHOSPHORYLATED ADAPTER RNA EXPORT PROTEIN"/>
    <property type="match status" value="1"/>
</dbReference>
<feature type="compositionally biased region" description="Basic residues" evidence="11">
    <location>
        <begin position="65"/>
        <end position="74"/>
    </location>
</feature>
<protein>
    <recommendedName>
        <fullName evidence="4">Phosphorylated adapter RNA export protein</fullName>
    </recommendedName>
    <alternativeName>
        <fullName evidence="10">RNA U small nuclear RNA export adapter protein</fullName>
    </alternativeName>
</protein>
<evidence type="ECO:0000256" key="9">
    <source>
        <dbReference type="ARBA" id="ARBA00023242"/>
    </source>
</evidence>
<comment type="subcellular location">
    <subcellularLocation>
        <location evidence="2">Cytoplasm</location>
    </subcellularLocation>
    <subcellularLocation>
        <location evidence="1">Nucleus</location>
    </subcellularLocation>
</comment>
<organism evidence="13 14">
    <name type="scientific">Phaedon cochleariae</name>
    <name type="common">Mustard beetle</name>
    <dbReference type="NCBI Taxonomy" id="80249"/>
    <lineage>
        <taxon>Eukaryota</taxon>
        <taxon>Metazoa</taxon>
        <taxon>Ecdysozoa</taxon>
        <taxon>Arthropoda</taxon>
        <taxon>Hexapoda</taxon>
        <taxon>Insecta</taxon>
        <taxon>Pterygota</taxon>
        <taxon>Neoptera</taxon>
        <taxon>Endopterygota</taxon>
        <taxon>Coleoptera</taxon>
        <taxon>Polyphaga</taxon>
        <taxon>Cucujiformia</taxon>
        <taxon>Chrysomeloidea</taxon>
        <taxon>Chrysomelidae</taxon>
        <taxon>Chrysomelinae</taxon>
        <taxon>Chrysomelini</taxon>
        <taxon>Phaedon</taxon>
    </lineage>
</organism>
<feature type="region of interest" description="Disordered" evidence="11">
    <location>
        <begin position="320"/>
        <end position="370"/>
    </location>
</feature>
<keyword evidence="8" id="KW-0653">Protein transport</keyword>
<evidence type="ECO:0000256" key="5">
    <source>
        <dbReference type="ARBA" id="ARBA00022448"/>
    </source>
</evidence>
<dbReference type="InterPro" id="IPR038092">
    <property type="entry name" value="PHAX_RNA-binding_sf"/>
</dbReference>
<dbReference type="GO" id="GO:0015031">
    <property type="term" value="P:protein transport"/>
    <property type="evidence" value="ECO:0007669"/>
    <property type="project" value="UniProtKB-KW"/>
</dbReference>
<feature type="domain" description="Phosphorylated adapter RNA export protein RNA-binding" evidence="12">
    <location>
        <begin position="194"/>
        <end position="277"/>
    </location>
</feature>
<feature type="region of interest" description="Disordered" evidence="11">
    <location>
        <begin position="138"/>
        <end position="157"/>
    </location>
</feature>
<dbReference type="Pfam" id="PF10258">
    <property type="entry name" value="PHAX_RNA-bd"/>
    <property type="match status" value="1"/>
</dbReference>
<evidence type="ECO:0000259" key="12">
    <source>
        <dbReference type="Pfam" id="PF10258"/>
    </source>
</evidence>
<dbReference type="InterPro" id="IPR019385">
    <property type="entry name" value="PHAX_RNA-binding_domain"/>
</dbReference>
<sequence length="392" mass="44946">MDQCDTVLEEGEIANASDEDYTPLERPANYSCSLPQPRLPLNLVSESEEEWQSSDSSSDSDSKTKNRKKPKIKLRPPVPSQPTDDKRKKYDIWSTRLEGENLSETLLNSLDVIKKDRSRFVESYDYTLAYKYYENQTDQTNKEKVRTNNKRTRDDRNNVNFRQRKRSSSIEKIKGTTRSIPNLKSDINSTAEELAKDIANKLCEEKEDLILKVINSLGKKRAIDIFEETKQVEEDGGMLIMNQKRRRTPGGVYLFLVRNDYHITFDQKNEIFGEERQKHKQMLKAKQKAKTLKLKSEIAAARAKCLPDLLTRAKLLASQNSDRKVKDDNEETDFVNPPPTPETDGHENSGDGMDVPSTVSNGCGPLDHPRRQLNVYEEDFLDIGTSADMDLF</sequence>
<evidence type="ECO:0000256" key="7">
    <source>
        <dbReference type="ARBA" id="ARBA00022884"/>
    </source>
</evidence>
<accession>A0A9P0DDB6</accession>
<keyword evidence="14" id="KW-1185">Reference proteome</keyword>
<feature type="region of interest" description="Disordered" evidence="11">
    <location>
        <begin position="1"/>
        <end position="89"/>
    </location>
</feature>
<dbReference type="PANTHER" id="PTHR13135">
    <property type="entry name" value="CYTOSOLIC RESINIFERATOXIN BINDING PROTEIN RBP-26"/>
    <property type="match status" value="1"/>
</dbReference>
<evidence type="ECO:0000256" key="3">
    <source>
        <dbReference type="ARBA" id="ARBA00006094"/>
    </source>
</evidence>
<dbReference type="InterPro" id="IPR039047">
    <property type="entry name" value="PHAX"/>
</dbReference>
<reference evidence="13" key="1">
    <citation type="submission" date="2022-01" db="EMBL/GenBank/DDBJ databases">
        <authorList>
            <person name="King R."/>
        </authorList>
    </citation>
    <scope>NUCLEOTIDE SEQUENCE</scope>
</reference>
<dbReference type="GO" id="GO:0003723">
    <property type="term" value="F:RNA binding"/>
    <property type="evidence" value="ECO:0007669"/>
    <property type="project" value="UniProtKB-KW"/>
</dbReference>
<gene>
    <name evidence="13" type="ORF">PHAECO_LOCUS91</name>
</gene>
<keyword evidence="5" id="KW-0813">Transport</keyword>
<name>A0A9P0DDB6_PHACE</name>
<dbReference type="Gene3D" id="1.10.10.1440">
    <property type="entry name" value="PHAX RNA-binding domain"/>
    <property type="match status" value="1"/>
</dbReference>
<evidence type="ECO:0000256" key="10">
    <source>
        <dbReference type="ARBA" id="ARBA00030834"/>
    </source>
</evidence>
<evidence type="ECO:0000313" key="14">
    <source>
        <dbReference type="Proteomes" id="UP001153737"/>
    </source>
</evidence>
<dbReference type="GO" id="GO:0005634">
    <property type="term" value="C:nucleus"/>
    <property type="evidence" value="ECO:0007669"/>
    <property type="project" value="UniProtKB-SubCell"/>
</dbReference>
<dbReference type="AlphaFoldDB" id="A0A9P0DDB6"/>
<proteinExistence type="inferred from homology"/>
<feature type="compositionally biased region" description="Basic and acidic residues" evidence="11">
    <location>
        <begin position="140"/>
        <end position="157"/>
    </location>
</feature>
<dbReference type="GO" id="GO:0005737">
    <property type="term" value="C:cytoplasm"/>
    <property type="evidence" value="ECO:0007669"/>
    <property type="project" value="UniProtKB-SubCell"/>
</dbReference>
<dbReference type="Proteomes" id="UP001153737">
    <property type="component" value="Chromosome 1"/>
</dbReference>
<evidence type="ECO:0000256" key="4">
    <source>
        <dbReference type="ARBA" id="ARBA00016856"/>
    </source>
</evidence>
<feature type="compositionally biased region" description="Acidic residues" evidence="11">
    <location>
        <begin position="7"/>
        <end position="22"/>
    </location>
</feature>
<evidence type="ECO:0000313" key="13">
    <source>
        <dbReference type="EMBL" id="CAH1116522.1"/>
    </source>
</evidence>
<keyword evidence="6" id="KW-0963">Cytoplasm</keyword>
<evidence type="ECO:0000256" key="11">
    <source>
        <dbReference type="SAM" id="MobiDB-lite"/>
    </source>
</evidence>
<evidence type="ECO:0000256" key="8">
    <source>
        <dbReference type="ARBA" id="ARBA00022927"/>
    </source>
</evidence>
<keyword evidence="9" id="KW-0539">Nucleus</keyword>
<reference evidence="13" key="2">
    <citation type="submission" date="2022-10" db="EMBL/GenBank/DDBJ databases">
        <authorList>
            <consortium name="ENA_rothamsted_submissions"/>
            <consortium name="culmorum"/>
            <person name="King R."/>
        </authorList>
    </citation>
    <scope>NUCLEOTIDE SEQUENCE</scope>
</reference>